<sequence>MKRFLAFSALTSGVLGMTNGCSSDQTNVFDESGNAYCEPAVTTIKYTGVGGTGQYNTVTNIDTAGSCAWAEKSYAGSLAPYDEEIGIIFRGPLKLRQFAAYSADGSASKLKKRGEERKAEKAKRSARPSPHERRHGHGHQHFHERQKEKRGLGDMVTAVIDGQVVSWVNTYAGPTAAADANAGADTAADSGADAAAAADSGSAAISVGLSVGAAAATSTSTTVAAAATSATSTASDDGKDGLDSSETSGEWTRISYYNSEEKVNDGMTFLAHPPYQNVLAYAGATSAVQASESTCFGGELDNADELIIMTDSPCSEDIGTECAYFKEGDEAFHGFGGTKKAFFFEFQMPDAGTHCSVNEMENKYVADNMPAIWTLNSKILTDQYGCNCQETGCGELDLFEVLNPGNKRMKSTFHGNTGFNGGDSHYIERPFDTYMSAIAVLDDDTLVLKVLEDGTEAPKSITQAQIDEWTGRDNETEVSNILGQLAIYAMASI</sequence>
<feature type="compositionally biased region" description="Basic and acidic residues" evidence="8">
    <location>
        <begin position="141"/>
        <end position="151"/>
    </location>
</feature>
<dbReference type="PANTHER" id="PTHR31737">
    <property type="entry name" value="PROTEIN TOS1"/>
    <property type="match status" value="1"/>
</dbReference>
<dbReference type="Pfam" id="PF10287">
    <property type="entry name" value="YJL171C_Tos1_C"/>
    <property type="match status" value="1"/>
</dbReference>
<dbReference type="AlphaFoldDB" id="A0A1S8BJC0"/>
<keyword evidence="5" id="KW-0378">Hydrolase</keyword>
<dbReference type="OrthoDB" id="118256at2759"/>
<comment type="caution">
    <text evidence="12">The sequence shown here is derived from an EMBL/GenBank/DDBJ whole genome shotgun (WGS) entry which is preliminary data.</text>
</comment>
<evidence type="ECO:0000313" key="13">
    <source>
        <dbReference type="Proteomes" id="UP000190776"/>
    </source>
</evidence>
<evidence type="ECO:0000256" key="2">
    <source>
        <dbReference type="ARBA" id="ARBA00006055"/>
    </source>
</evidence>
<evidence type="ECO:0000259" key="11">
    <source>
        <dbReference type="Pfam" id="PF10290"/>
    </source>
</evidence>
<feature type="domain" description="Cell wall protein YJL171C/Tos1 C-terminal" evidence="10">
    <location>
        <begin position="249"/>
        <end position="469"/>
    </location>
</feature>
<dbReference type="Pfam" id="PF10290">
    <property type="entry name" value="YJL171C_Tos1_N"/>
    <property type="match status" value="1"/>
</dbReference>
<accession>A0A1S8BJC0</accession>
<feature type="domain" description="Cell wall protein YJL171C/Tos1 N-terminal" evidence="11">
    <location>
        <begin position="43"/>
        <end position="102"/>
    </location>
</feature>
<organism evidence="12 13">
    <name type="scientific">Diplodia seriata</name>
    <dbReference type="NCBI Taxonomy" id="420778"/>
    <lineage>
        <taxon>Eukaryota</taxon>
        <taxon>Fungi</taxon>
        <taxon>Dikarya</taxon>
        <taxon>Ascomycota</taxon>
        <taxon>Pezizomycotina</taxon>
        <taxon>Dothideomycetes</taxon>
        <taxon>Dothideomycetes incertae sedis</taxon>
        <taxon>Botryosphaeriales</taxon>
        <taxon>Botryosphaeriaceae</taxon>
        <taxon>Diplodia</taxon>
    </lineage>
</organism>
<evidence type="ECO:0000256" key="6">
    <source>
        <dbReference type="ARBA" id="ARBA00023295"/>
    </source>
</evidence>
<keyword evidence="4 9" id="KW-0732">Signal</keyword>
<evidence type="ECO:0000256" key="4">
    <source>
        <dbReference type="ARBA" id="ARBA00022729"/>
    </source>
</evidence>
<keyword evidence="7" id="KW-0961">Cell wall biogenesis/degradation</keyword>
<comment type="similarity">
    <text evidence="2">Belongs to the PGA52 family.</text>
</comment>
<evidence type="ECO:0000256" key="7">
    <source>
        <dbReference type="ARBA" id="ARBA00023316"/>
    </source>
</evidence>
<reference evidence="12 13" key="1">
    <citation type="submission" date="2017-01" db="EMBL/GenBank/DDBJ databases">
        <title>Draft genome sequence of Diplodia seriata F98.1, a fungal species involved in grapevine trunk diseases.</title>
        <authorList>
            <person name="Robert-Siegwald G."/>
            <person name="Vallet J."/>
            <person name="Abou-Mansour E."/>
            <person name="Xu J."/>
            <person name="Rey P."/>
            <person name="Bertsch C."/>
            <person name="Rego C."/>
            <person name="Larignon P."/>
            <person name="Fontaine F."/>
            <person name="Lebrun M.-H."/>
        </authorList>
    </citation>
    <scope>NUCLEOTIDE SEQUENCE [LARGE SCALE GENOMIC DNA]</scope>
    <source>
        <strain evidence="12 13">F98.1</strain>
    </source>
</reference>
<dbReference type="STRING" id="420778.A0A1S8BJC0"/>
<dbReference type="GO" id="GO:0042973">
    <property type="term" value="F:glucan endo-1,3-beta-D-glucosidase activity"/>
    <property type="evidence" value="ECO:0007669"/>
    <property type="project" value="UniProtKB-EC"/>
</dbReference>
<dbReference type="InterPro" id="IPR018805">
    <property type="entry name" value="YJL171C/Tos1_C"/>
</dbReference>
<dbReference type="InterPro" id="IPR018807">
    <property type="entry name" value="YJL171C/Tos1_N"/>
</dbReference>
<dbReference type="Proteomes" id="UP000190776">
    <property type="component" value="Unassembled WGS sequence"/>
</dbReference>
<feature type="compositionally biased region" description="Basic and acidic residues" evidence="8">
    <location>
        <begin position="113"/>
        <end position="123"/>
    </location>
</feature>
<comment type="catalytic activity">
    <reaction evidence="1">
        <text>Hydrolysis of (1-&gt;3)-beta-D-glucosidic linkages in (1-&gt;3)-beta-D-glucans.</text>
        <dbReference type="EC" id="3.2.1.39"/>
    </reaction>
</comment>
<evidence type="ECO:0000256" key="3">
    <source>
        <dbReference type="ARBA" id="ARBA00012780"/>
    </source>
</evidence>
<dbReference type="PANTHER" id="PTHR31737:SF2">
    <property type="entry name" value="PROTEIN TOS1"/>
    <property type="match status" value="1"/>
</dbReference>
<gene>
    <name evidence="12" type="ORF">BK809_0007729</name>
</gene>
<feature type="compositionally biased region" description="Basic residues" evidence="8">
    <location>
        <begin position="124"/>
        <end position="140"/>
    </location>
</feature>
<proteinExistence type="inferred from homology"/>
<feature type="region of interest" description="Disordered" evidence="8">
    <location>
        <begin position="109"/>
        <end position="151"/>
    </location>
</feature>
<evidence type="ECO:0000256" key="8">
    <source>
        <dbReference type="SAM" id="MobiDB-lite"/>
    </source>
</evidence>
<dbReference type="EC" id="3.2.1.39" evidence="3"/>
<evidence type="ECO:0000256" key="5">
    <source>
        <dbReference type="ARBA" id="ARBA00022801"/>
    </source>
</evidence>
<dbReference type="GO" id="GO:0071555">
    <property type="term" value="P:cell wall organization"/>
    <property type="evidence" value="ECO:0007669"/>
    <property type="project" value="UniProtKB-KW"/>
</dbReference>
<evidence type="ECO:0000313" key="12">
    <source>
        <dbReference type="EMBL" id="OMP87642.1"/>
    </source>
</evidence>
<feature type="signal peptide" evidence="9">
    <location>
        <begin position="1"/>
        <end position="16"/>
    </location>
</feature>
<dbReference type="GO" id="GO:0009277">
    <property type="term" value="C:fungal-type cell wall"/>
    <property type="evidence" value="ECO:0007669"/>
    <property type="project" value="TreeGrafter"/>
</dbReference>
<evidence type="ECO:0000256" key="1">
    <source>
        <dbReference type="ARBA" id="ARBA00000382"/>
    </source>
</evidence>
<evidence type="ECO:0000256" key="9">
    <source>
        <dbReference type="SAM" id="SignalP"/>
    </source>
</evidence>
<feature type="chain" id="PRO_5012594076" description="glucan endo-1,3-beta-D-glucosidase" evidence="9">
    <location>
        <begin position="17"/>
        <end position="493"/>
    </location>
</feature>
<name>A0A1S8BJC0_9PEZI</name>
<protein>
    <recommendedName>
        <fullName evidence="3">glucan endo-1,3-beta-D-glucosidase</fullName>
        <ecNumber evidence="3">3.2.1.39</ecNumber>
    </recommendedName>
</protein>
<dbReference type="EMBL" id="MSZU01000076">
    <property type="protein sequence ID" value="OMP87642.1"/>
    <property type="molecule type" value="Genomic_DNA"/>
</dbReference>
<evidence type="ECO:0000259" key="10">
    <source>
        <dbReference type="Pfam" id="PF10287"/>
    </source>
</evidence>
<keyword evidence="6" id="KW-0326">Glycosidase</keyword>
<feature type="region of interest" description="Disordered" evidence="8">
    <location>
        <begin position="227"/>
        <end position="247"/>
    </location>
</feature>